<dbReference type="Gene3D" id="3.30.70.2660">
    <property type="match status" value="1"/>
</dbReference>
<dbReference type="InterPro" id="IPR010147">
    <property type="entry name" value="CRISPR-assoc_prot_CasD"/>
</dbReference>
<dbReference type="EMBL" id="FO704550">
    <property type="protein sequence ID" value="CDG16297.1"/>
    <property type="molecule type" value="Genomic_DNA"/>
</dbReference>
<accession>A0A068QMZ4</accession>
<dbReference type="Proteomes" id="UP000032721">
    <property type="component" value="Chromosome"/>
</dbReference>
<evidence type="ECO:0000313" key="2">
    <source>
        <dbReference type="EMBL" id="CDG16297.1"/>
    </source>
</evidence>
<dbReference type="KEGG" id="xdo:XDD1_0594"/>
<dbReference type="InterPro" id="IPR013422">
    <property type="entry name" value="CRISPR-assoc_prot_Cas5_N"/>
</dbReference>
<dbReference type="GO" id="GO:0043571">
    <property type="term" value="P:maintenance of CRISPR repeat elements"/>
    <property type="evidence" value="ECO:0007669"/>
    <property type="project" value="InterPro"/>
</dbReference>
<organism evidence="2 3">
    <name type="scientific">Xenorhabdus doucetiae</name>
    <dbReference type="NCBI Taxonomy" id="351671"/>
    <lineage>
        <taxon>Bacteria</taxon>
        <taxon>Pseudomonadati</taxon>
        <taxon>Pseudomonadota</taxon>
        <taxon>Gammaproteobacteria</taxon>
        <taxon>Enterobacterales</taxon>
        <taxon>Morganellaceae</taxon>
        <taxon>Xenorhabdus</taxon>
    </lineage>
</organism>
<name>A0A068QMZ4_9GAMM</name>
<proteinExistence type="predicted"/>
<dbReference type="CDD" id="cd09645">
    <property type="entry name" value="Cas5_I-E"/>
    <property type="match status" value="1"/>
</dbReference>
<protein>
    <recommendedName>
        <fullName evidence="4">Type I-E CRISPR-associated protein Cas5/CasD</fullName>
    </recommendedName>
</protein>
<dbReference type="Pfam" id="PF09704">
    <property type="entry name" value="Cas_Cas5d"/>
    <property type="match status" value="1"/>
</dbReference>
<dbReference type="NCBIfam" id="TIGR01868">
    <property type="entry name" value="casD_Cas5e"/>
    <property type="match status" value="1"/>
</dbReference>
<dbReference type="STRING" id="351671.XDD1_0594"/>
<evidence type="ECO:0008006" key="4">
    <source>
        <dbReference type="Google" id="ProtNLM"/>
    </source>
</evidence>
<sequence length="270" mass="30195">MLSWFSSSPRKKGANMKSYLVFRLYGALASWGVEAVGENRPTSTYPTRSAILGLLGAALGIRRDDETQLAALQQSVKIAIKQVVSGLLLRDYHTAQVPSQEKKQAHLTRKSELSDKAKLNTVLSSRDYLADGVWVIAISLTEPTSFTLSALRDALVKPVFTLSLGRKSCPPALPMSPQLAEYPSLKAALDTPFPSLPQSEKSNYYWRRNYEVVSYWWEGDKNEIDIPDATVLTHQLWNEPLSRDRWQFTQLTIHQVSLPSLPVEGTHVPV</sequence>
<dbReference type="HOGENOM" id="CLU_084726_0_0_6"/>
<dbReference type="InterPro" id="IPR021124">
    <property type="entry name" value="CRISPR-assoc_prot_Cas5"/>
</dbReference>
<dbReference type="GO" id="GO:0051607">
    <property type="term" value="P:defense response to virus"/>
    <property type="evidence" value="ECO:0007669"/>
    <property type="project" value="UniProtKB-KW"/>
</dbReference>
<dbReference type="AlphaFoldDB" id="A0A068QMZ4"/>
<dbReference type="NCBIfam" id="TIGR02593">
    <property type="entry name" value="CRISPR_cas5"/>
    <property type="match status" value="1"/>
</dbReference>
<dbReference type="GO" id="GO:0003723">
    <property type="term" value="F:RNA binding"/>
    <property type="evidence" value="ECO:0007669"/>
    <property type="project" value="InterPro"/>
</dbReference>
<keyword evidence="1" id="KW-0051">Antiviral defense</keyword>
<evidence type="ECO:0000313" key="3">
    <source>
        <dbReference type="Proteomes" id="UP000032721"/>
    </source>
</evidence>
<reference evidence="2 3" key="1">
    <citation type="submission" date="2013-07" db="EMBL/GenBank/DDBJ databases">
        <authorList>
            <person name="Genoscope - CEA"/>
        </authorList>
    </citation>
    <scope>NUCLEOTIDE SEQUENCE [LARGE SCALE GENOMIC DNA]</scope>
    <source>
        <strain evidence="3">FRM16 / DSM 17909</strain>
    </source>
</reference>
<gene>
    <name evidence="2" type="ORF">XDD1_0594</name>
</gene>
<evidence type="ECO:0000256" key="1">
    <source>
        <dbReference type="ARBA" id="ARBA00023118"/>
    </source>
</evidence>